<dbReference type="AlphaFoldDB" id="A0A0E0C9L5"/>
<proteinExistence type="inferred from homology"/>
<dbReference type="SMART" id="SM00184">
    <property type="entry name" value="RING"/>
    <property type="match status" value="1"/>
</dbReference>
<feature type="domain" description="RING-type" evidence="9">
    <location>
        <begin position="76"/>
        <end position="124"/>
    </location>
</feature>
<keyword evidence="5" id="KW-0862">Zinc</keyword>
<protein>
    <recommendedName>
        <fullName evidence="2">RING-type E3 ubiquitin transferase</fullName>
        <ecNumber evidence="2">2.3.2.27</ecNumber>
    </recommendedName>
</protein>
<keyword evidence="11" id="KW-1185">Reference proteome</keyword>
<evidence type="ECO:0000313" key="10">
    <source>
        <dbReference type="EnsemblPlants" id="OMERI01G32670.1"/>
    </source>
</evidence>
<evidence type="ECO:0000256" key="7">
    <source>
        <dbReference type="PROSITE-ProRule" id="PRU00175"/>
    </source>
</evidence>
<dbReference type="UniPathway" id="UPA00143"/>
<organism evidence="10">
    <name type="scientific">Oryza meridionalis</name>
    <dbReference type="NCBI Taxonomy" id="40149"/>
    <lineage>
        <taxon>Eukaryota</taxon>
        <taxon>Viridiplantae</taxon>
        <taxon>Streptophyta</taxon>
        <taxon>Embryophyta</taxon>
        <taxon>Tracheophyta</taxon>
        <taxon>Spermatophyta</taxon>
        <taxon>Magnoliopsida</taxon>
        <taxon>Liliopsida</taxon>
        <taxon>Poales</taxon>
        <taxon>Poaceae</taxon>
        <taxon>BOP clade</taxon>
        <taxon>Oryzoideae</taxon>
        <taxon>Oryzeae</taxon>
        <taxon>Oryzinae</taxon>
        <taxon>Oryza</taxon>
    </lineage>
</organism>
<keyword evidence="8" id="KW-0812">Transmembrane</keyword>
<dbReference type="GO" id="GO:0008270">
    <property type="term" value="F:zinc ion binding"/>
    <property type="evidence" value="ECO:0007669"/>
    <property type="project" value="UniProtKB-KW"/>
</dbReference>
<reference evidence="10" key="2">
    <citation type="submission" date="2018-05" db="EMBL/GenBank/DDBJ databases">
        <title>OmerRS3 (Oryza meridionalis Reference Sequence Version 3).</title>
        <authorList>
            <person name="Zhang J."/>
            <person name="Kudrna D."/>
            <person name="Lee S."/>
            <person name="Talag J."/>
            <person name="Welchert J."/>
            <person name="Wing R.A."/>
        </authorList>
    </citation>
    <scope>NUCLEOTIDE SEQUENCE [LARGE SCALE GENOMIC DNA]</scope>
    <source>
        <strain evidence="10">cv. OR44</strain>
    </source>
</reference>
<evidence type="ECO:0000256" key="6">
    <source>
        <dbReference type="ARBA" id="ARBA00024209"/>
    </source>
</evidence>
<evidence type="ECO:0000256" key="1">
    <source>
        <dbReference type="ARBA" id="ARBA00000900"/>
    </source>
</evidence>
<feature type="transmembrane region" description="Helical" evidence="8">
    <location>
        <begin position="12"/>
        <end position="30"/>
    </location>
</feature>
<keyword evidence="3" id="KW-0479">Metal-binding</keyword>
<dbReference type="PANTHER" id="PTHR14155:SF522">
    <property type="entry name" value="OS06G0537600 PROTEIN"/>
    <property type="match status" value="1"/>
</dbReference>
<dbReference type="GO" id="GO:0061630">
    <property type="term" value="F:ubiquitin protein ligase activity"/>
    <property type="evidence" value="ECO:0007669"/>
    <property type="project" value="UniProtKB-EC"/>
</dbReference>
<evidence type="ECO:0000256" key="4">
    <source>
        <dbReference type="ARBA" id="ARBA00022771"/>
    </source>
</evidence>
<dbReference type="HOGENOM" id="CLU_013137_15_10_1"/>
<dbReference type="PANTHER" id="PTHR14155">
    <property type="entry name" value="RING FINGER DOMAIN-CONTAINING"/>
    <property type="match status" value="1"/>
</dbReference>
<dbReference type="Proteomes" id="UP000008021">
    <property type="component" value="Chromosome 1"/>
</dbReference>
<evidence type="ECO:0000256" key="8">
    <source>
        <dbReference type="SAM" id="Phobius"/>
    </source>
</evidence>
<dbReference type="InterPro" id="IPR013083">
    <property type="entry name" value="Znf_RING/FYVE/PHD"/>
</dbReference>
<dbReference type="eggNOG" id="KOG0800">
    <property type="taxonomic scope" value="Eukaryota"/>
</dbReference>
<evidence type="ECO:0000259" key="9">
    <source>
        <dbReference type="PROSITE" id="PS50089"/>
    </source>
</evidence>
<reference evidence="10" key="1">
    <citation type="submission" date="2015-04" db="UniProtKB">
        <authorList>
            <consortium name="EnsemblPlants"/>
        </authorList>
    </citation>
    <scope>IDENTIFICATION</scope>
</reference>
<dbReference type="EC" id="2.3.2.27" evidence="2"/>
<dbReference type="Gramene" id="OMERI01G32670.1">
    <property type="protein sequence ID" value="OMERI01G32670.1"/>
    <property type="gene ID" value="OMERI01G32670"/>
</dbReference>
<comment type="catalytic activity">
    <reaction evidence="1">
        <text>S-ubiquitinyl-[E2 ubiquitin-conjugating enzyme]-L-cysteine + [acceptor protein]-L-lysine = [E2 ubiquitin-conjugating enzyme]-L-cysteine + N(6)-ubiquitinyl-[acceptor protein]-L-lysine.</text>
        <dbReference type="EC" id="2.3.2.27"/>
    </reaction>
</comment>
<name>A0A0E0C9L5_9ORYZ</name>
<dbReference type="PROSITE" id="PS50089">
    <property type="entry name" value="ZF_RING_2"/>
    <property type="match status" value="1"/>
</dbReference>
<evidence type="ECO:0000256" key="2">
    <source>
        <dbReference type="ARBA" id="ARBA00012483"/>
    </source>
</evidence>
<dbReference type="InterPro" id="IPR001841">
    <property type="entry name" value="Znf_RING"/>
</dbReference>
<keyword evidence="8" id="KW-0472">Membrane</keyword>
<dbReference type="GO" id="GO:0016567">
    <property type="term" value="P:protein ubiquitination"/>
    <property type="evidence" value="ECO:0007669"/>
    <property type="project" value="UniProtKB-UniPathway"/>
</dbReference>
<keyword evidence="4 7" id="KW-0863">Zinc-finger</keyword>
<comment type="similarity">
    <text evidence="6">Belongs to the RING-type zinc finger family. ATL subfamily.</text>
</comment>
<evidence type="ECO:0000256" key="5">
    <source>
        <dbReference type="ARBA" id="ARBA00022833"/>
    </source>
</evidence>
<dbReference type="STRING" id="40149.A0A0E0C9L5"/>
<dbReference type="SUPFAM" id="SSF57850">
    <property type="entry name" value="RING/U-box"/>
    <property type="match status" value="1"/>
</dbReference>
<dbReference type="Gene3D" id="3.30.40.10">
    <property type="entry name" value="Zinc/RING finger domain, C3HC4 (zinc finger)"/>
    <property type="match status" value="1"/>
</dbReference>
<dbReference type="EnsemblPlants" id="OMERI01G32670.1">
    <property type="protein sequence ID" value="OMERI01G32670.1"/>
    <property type="gene ID" value="OMERI01G32670"/>
</dbReference>
<dbReference type="Pfam" id="PF13639">
    <property type="entry name" value="zf-RING_2"/>
    <property type="match status" value="1"/>
</dbReference>
<dbReference type="InterPro" id="IPR053238">
    <property type="entry name" value="RING-H2_zinc_finger"/>
</dbReference>
<sequence>MVDLAGLSGLDISLAVVALIAAICAISWTVRCLIGRRGEVAADPNGERQGLLNKEEVVIIDVAAATEARGDDVALCAICKGRLAVAFADGGGQPCRRLRPCGHVYHAECIGLWLQRGTTCPVCRADVVASRNEIVGAMA</sequence>
<evidence type="ECO:0000313" key="11">
    <source>
        <dbReference type="Proteomes" id="UP000008021"/>
    </source>
</evidence>
<accession>A0A0E0C9L5</accession>
<evidence type="ECO:0000256" key="3">
    <source>
        <dbReference type="ARBA" id="ARBA00022723"/>
    </source>
</evidence>
<keyword evidence="8" id="KW-1133">Transmembrane helix</keyword>